<evidence type="ECO:0000313" key="3">
    <source>
        <dbReference type="EMBL" id="KKK98433.1"/>
    </source>
</evidence>
<dbReference type="InterPro" id="IPR014718">
    <property type="entry name" value="GH-type_carb-bd"/>
</dbReference>
<dbReference type="AlphaFoldDB" id="A0A0F8ZX83"/>
<reference evidence="3" key="1">
    <citation type="journal article" date="2015" name="Nature">
        <title>Complex archaea that bridge the gap between prokaryotes and eukaryotes.</title>
        <authorList>
            <person name="Spang A."/>
            <person name="Saw J.H."/>
            <person name="Jorgensen S.L."/>
            <person name="Zaremba-Niedzwiedzka K."/>
            <person name="Martijn J."/>
            <person name="Lind A.E."/>
            <person name="van Eijk R."/>
            <person name="Schleper C."/>
            <person name="Guy L."/>
            <person name="Ettema T.J."/>
        </authorList>
    </citation>
    <scope>NUCLEOTIDE SEQUENCE</scope>
</reference>
<dbReference type="Pfam" id="PF07971">
    <property type="entry name" value="Glyco_hydro_92"/>
    <property type="match status" value="1"/>
</dbReference>
<evidence type="ECO:0000259" key="1">
    <source>
        <dbReference type="Pfam" id="PF07971"/>
    </source>
</evidence>
<dbReference type="EMBL" id="LAZR01045619">
    <property type="protein sequence ID" value="KKK98433.1"/>
    <property type="molecule type" value="Genomic_DNA"/>
</dbReference>
<evidence type="ECO:0008006" key="4">
    <source>
        <dbReference type="Google" id="ProtNLM"/>
    </source>
</evidence>
<feature type="non-terminal residue" evidence="3">
    <location>
        <position position="1"/>
    </location>
</feature>
<dbReference type="SUPFAM" id="SSF48208">
    <property type="entry name" value="Six-hairpin glycosidases"/>
    <property type="match status" value="1"/>
</dbReference>
<dbReference type="Gene3D" id="1.20.1050.60">
    <property type="entry name" value="alpha-1,2-mannosidase"/>
    <property type="match status" value="1"/>
</dbReference>
<dbReference type="Gene3D" id="1.20.1610.10">
    <property type="entry name" value="alpha-1,2-mannosidases domains"/>
    <property type="match status" value="1"/>
</dbReference>
<dbReference type="Gene3D" id="2.70.98.10">
    <property type="match status" value="1"/>
</dbReference>
<dbReference type="InterPro" id="IPR041371">
    <property type="entry name" value="GH92_N"/>
</dbReference>
<dbReference type="InterPro" id="IPR005887">
    <property type="entry name" value="GH92_a_mannosidase_put"/>
</dbReference>
<dbReference type="Pfam" id="PF17678">
    <property type="entry name" value="Glyco_hydro_92N"/>
    <property type="match status" value="1"/>
</dbReference>
<proteinExistence type="predicted"/>
<dbReference type="GO" id="GO:0005975">
    <property type="term" value="P:carbohydrate metabolic process"/>
    <property type="evidence" value="ECO:0007669"/>
    <property type="project" value="InterPro"/>
</dbReference>
<evidence type="ECO:0000259" key="2">
    <source>
        <dbReference type="Pfam" id="PF17678"/>
    </source>
</evidence>
<protein>
    <recommendedName>
        <fullName evidence="4">Glycoside hydrolase family 92 protein</fullName>
    </recommendedName>
</protein>
<gene>
    <name evidence="3" type="ORF">LCGC14_2642800</name>
</gene>
<dbReference type="InterPro" id="IPR008928">
    <property type="entry name" value="6-hairpin_glycosidase_sf"/>
</dbReference>
<sequence>KAELTVTKRVGMHRYTFPESENARILLDLGHILGDAPTEKSHLEFLNNNTIEGYKVSQEVTVYFVAEFSKDFAAYGTWDNNYSAPESGASVYPYKSAESGSNIGAFVNYNTTSGETILVKVGLSYVGVEGARTNLKAEIPEWDFNRVKKEAEETWSRELAKIQLKGGTEDQKQIFYTALYHSLVAQVISTDVDGRYLGMDGNIHVAEGFDFFPTFFCWDTYRSEHPLMTLVAPEHVNDMIRSIVSKTRNYGWLPAQHHRNVFGQGMVGDHLVPIIVDAFMKGFRDYDVGFIYQAMRKKAMELPPAPLPTSDGRSGLTYYLELGYVPVDKVTESVPNTLELAYNDWCIAQMARELGKEDDYKLFMRRARNYENLFDRSRNFMRPRKLDGRWLESCDGQPAEIITSGDHSYYSCFDPLLVGRRPNRYYTESNAWQYIWSVQHDVGGLIDLFGQK</sequence>
<feature type="domain" description="Glycosyl hydrolase family 92" evidence="1">
    <location>
        <begin position="130"/>
        <end position="451"/>
    </location>
</feature>
<feature type="non-terminal residue" evidence="3">
    <location>
        <position position="452"/>
    </location>
</feature>
<dbReference type="NCBIfam" id="TIGR01180">
    <property type="entry name" value="aman2_put"/>
    <property type="match status" value="1"/>
</dbReference>
<accession>A0A0F8ZX83</accession>
<dbReference type="GO" id="GO:0030246">
    <property type="term" value="F:carbohydrate binding"/>
    <property type="evidence" value="ECO:0007669"/>
    <property type="project" value="InterPro"/>
</dbReference>
<dbReference type="GO" id="GO:0000224">
    <property type="term" value="F:peptide-N4-(N-acetyl-beta-glucosaminyl)asparagine amidase activity"/>
    <property type="evidence" value="ECO:0007669"/>
    <property type="project" value="TreeGrafter"/>
</dbReference>
<comment type="caution">
    <text evidence="3">The sequence shown here is derived from an EMBL/GenBank/DDBJ whole genome shotgun (WGS) entry which is preliminary data.</text>
</comment>
<dbReference type="PANTHER" id="PTHR12143:SF39">
    <property type="entry name" value="SECRETED PROTEIN"/>
    <property type="match status" value="1"/>
</dbReference>
<dbReference type="InterPro" id="IPR012939">
    <property type="entry name" value="Glyco_hydro_92"/>
</dbReference>
<dbReference type="GO" id="GO:0006516">
    <property type="term" value="P:glycoprotein catabolic process"/>
    <property type="evidence" value="ECO:0007669"/>
    <property type="project" value="TreeGrafter"/>
</dbReference>
<name>A0A0F8ZX83_9ZZZZ</name>
<dbReference type="PANTHER" id="PTHR12143">
    <property type="entry name" value="PEPTIDE N-GLYCANASE PNGASE -RELATED"/>
    <property type="match status" value="1"/>
</dbReference>
<feature type="domain" description="Glycosyl hydrolase family 92 N-terminal" evidence="2">
    <location>
        <begin position="1"/>
        <end position="124"/>
    </location>
</feature>
<dbReference type="GO" id="GO:0005829">
    <property type="term" value="C:cytosol"/>
    <property type="evidence" value="ECO:0007669"/>
    <property type="project" value="TreeGrafter"/>
</dbReference>
<organism evidence="3">
    <name type="scientific">marine sediment metagenome</name>
    <dbReference type="NCBI Taxonomy" id="412755"/>
    <lineage>
        <taxon>unclassified sequences</taxon>
        <taxon>metagenomes</taxon>
        <taxon>ecological metagenomes</taxon>
    </lineage>
</organism>
<dbReference type="InterPro" id="IPR050883">
    <property type="entry name" value="PNGase"/>
</dbReference>